<protein>
    <recommendedName>
        <fullName evidence="4">Proteinase inhibitor I42 chagasin domain-containing protein</fullName>
    </recommendedName>
</protein>
<name>A0ABU4F9J6_9ACTN</name>
<sequence length="140" mass="14283">MGAAKWSTAFGAAGLALVAVTASATAQGQTPHARLAGRVVLTNTDNGRTVPASSGGDVEIRLTHSRERGLTYTWTAPESGNSAVLGHASDATYPSGDATAVFHAASAGAAIVTAQRRCVPDPGNLCPLLVETWKVTIEVK</sequence>
<accession>A0ABU4F9J6</accession>
<organism evidence="2 3">
    <name type="scientific">Streptomyces prunicolor</name>
    <dbReference type="NCBI Taxonomy" id="67348"/>
    <lineage>
        <taxon>Bacteria</taxon>
        <taxon>Bacillati</taxon>
        <taxon>Actinomycetota</taxon>
        <taxon>Actinomycetes</taxon>
        <taxon>Kitasatosporales</taxon>
        <taxon>Streptomycetaceae</taxon>
        <taxon>Streptomyces</taxon>
    </lineage>
</organism>
<proteinExistence type="predicted"/>
<reference evidence="2 3" key="1">
    <citation type="submission" date="2023-10" db="EMBL/GenBank/DDBJ databases">
        <title>Characterization of rhizosphere-enriched actinobacteria from wheat plants lab-grown on chernevaya soil.</title>
        <authorList>
            <person name="Tikhonova E.N."/>
            <person name="Konopkin A."/>
            <person name="Kravchenko I.K."/>
        </authorList>
    </citation>
    <scope>NUCLEOTIDE SEQUENCE [LARGE SCALE GENOMIC DNA]</scope>
    <source>
        <strain evidence="2 3">RR29</strain>
    </source>
</reference>
<comment type="caution">
    <text evidence="2">The sequence shown here is derived from an EMBL/GenBank/DDBJ whole genome shotgun (WGS) entry which is preliminary data.</text>
</comment>
<evidence type="ECO:0000256" key="1">
    <source>
        <dbReference type="SAM" id="SignalP"/>
    </source>
</evidence>
<feature type="chain" id="PRO_5046236384" description="Proteinase inhibitor I42 chagasin domain-containing protein" evidence="1">
    <location>
        <begin position="27"/>
        <end position="140"/>
    </location>
</feature>
<feature type="signal peptide" evidence="1">
    <location>
        <begin position="1"/>
        <end position="26"/>
    </location>
</feature>
<evidence type="ECO:0008006" key="4">
    <source>
        <dbReference type="Google" id="ProtNLM"/>
    </source>
</evidence>
<evidence type="ECO:0000313" key="2">
    <source>
        <dbReference type="EMBL" id="MDV7217246.1"/>
    </source>
</evidence>
<dbReference type="EMBL" id="JAWMAJ010000042">
    <property type="protein sequence ID" value="MDV7217246.1"/>
    <property type="molecule type" value="Genomic_DNA"/>
</dbReference>
<dbReference type="Proteomes" id="UP001187346">
    <property type="component" value="Unassembled WGS sequence"/>
</dbReference>
<dbReference type="RefSeq" id="WP_266867018.1">
    <property type="nucleotide sequence ID" value="NZ_JAPEMW010000001.1"/>
</dbReference>
<gene>
    <name evidence="2" type="ORF">R5A26_14935</name>
</gene>
<keyword evidence="3" id="KW-1185">Reference proteome</keyword>
<evidence type="ECO:0000313" key="3">
    <source>
        <dbReference type="Proteomes" id="UP001187346"/>
    </source>
</evidence>
<keyword evidence="1" id="KW-0732">Signal</keyword>